<protein>
    <submittedName>
        <fullName evidence="1">Uncharacterized protein</fullName>
    </submittedName>
</protein>
<evidence type="ECO:0000313" key="1">
    <source>
        <dbReference type="EMBL" id="SVB64280.1"/>
    </source>
</evidence>
<organism evidence="1">
    <name type="scientific">marine metagenome</name>
    <dbReference type="NCBI Taxonomy" id="408172"/>
    <lineage>
        <taxon>unclassified sequences</taxon>
        <taxon>metagenomes</taxon>
        <taxon>ecological metagenomes</taxon>
    </lineage>
</organism>
<reference evidence="1" key="1">
    <citation type="submission" date="2018-05" db="EMBL/GenBank/DDBJ databases">
        <authorList>
            <person name="Lanie J.A."/>
            <person name="Ng W.-L."/>
            <person name="Kazmierczak K.M."/>
            <person name="Andrzejewski T.M."/>
            <person name="Davidsen T.M."/>
            <person name="Wayne K.J."/>
            <person name="Tettelin H."/>
            <person name="Glass J.I."/>
            <person name="Rusch D."/>
            <person name="Podicherti R."/>
            <person name="Tsui H.-C.T."/>
            <person name="Winkler M.E."/>
        </authorList>
    </citation>
    <scope>NUCLEOTIDE SEQUENCE</scope>
</reference>
<gene>
    <name evidence="1" type="ORF">METZ01_LOCUS217134</name>
</gene>
<sequence length="108" mass="12666">MYTIRRVYKAKSGQARNAALLLREIADIYTESGQRSKCLVYYNGGTLPCPKEELNRVYMHWSTEIIDSPYRPDNDFPSMGETYKKFNELLDESNGPKTWVEFWEEVKS</sequence>
<dbReference type="EMBL" id="UINC01050838">
    <property type="protein sequence ID" value="SVB64280.1"/>
    <property type="molecule type" value="Genomic_DNA"/>
</dbReference>
<dbReference type="AlphaFoldDB" id="A0A382FMN1"/>
<proteinExistence type="predicted"/>
<name>A0A382FMN1_9ZZZZ</name>
<accession>A0A382FMN1</accession>